<evidence type="ECO:0000259" key="5">
    <source>
        <dbReference type="Pfam" id="PF13844"/>
    </source>
</evidence>
<keyword evidence="7" id="KW-1185">Reference proteome</keyword>
<dbReference type="Proteomes" id="UP001165060">
    <property type="component" value="Unassembled WGS sequence"/>
</dbReference>
<proteinExistence type="predicted"/>
<name>A0ABQ6N5V0_9STRA</name>
<keyword evidence="3" id="KW-0677">Repeat</keyword>
<feature type="domain" description="O-GlcNAc transferase C-terminal" evidence="5">
    <location>
        <begin position="23"/>
        <end position="178"/>
    </location>
</feature>
<dbReference type="Gene3D" id="3.40.50.2000">
    <property type="entry name" value="Glycogen Phosphorylase B"/>
    <property type="match status" value="1"/>
</dbReference>
<reference evidence="6 7" key="1">
    <citation type="journal article" date="2023" name="Commun. Biol.">
        <title>Genome analysis of Parmales, the sister group of diatoms, reveals the evolutionary specialization of diatoms from phago-mixotrophs to photoautotrophs.</title>
        <authorList>
            <person name="Ban H."/>
            <person name="Sato S."/>
            <person name="Yoshikawa S."/>
            <person name="Yamada K."/>
            <person name="Nakamura Y."/>
            <person name="Ichinomiya M."/>
            <person name="Sato N."/>
            <person name="Blanc-Mathieu R."/>
            <person name="Endo H."/>
            <person name="Kuwata A."/>
            <person name="Ogata H."/>
        </authorList>
    </citation>
    <scope>NUCLEOTIDE SEQUENCE [LARGE SCALE GENOMIC DNA]</scope>
</reference>
<comment type="caution">
    <text evidence="6">The sequence shown here is derived from an EMBL/GenBank/DDBJ whole genome shotgun (WGS) entry which is preliminary data.</text>
</comment>
<dbReference type="Pfam" id="PF13844">
    <property type="entry name" value="Glyco_transf_41"/>
    <property type="match status" value="2"/>
</dbReference>
<evidence type="ECO:0000256" key="3">
    <source>
        <dbReference type="ARBA" id="ARBA00022737"/>
    </source>
</evidence>
<feature type="non-terminal residue" evidence="6">
    <location>
        <position position="1"/>
    </location>
</feature>
<evidence type="ECO:0000313" key="6">
    <source>
        <dbReference type="EMBL" id="GMI41262.1"/>
    </source>
</evidence>
<feature type="domain" description="O-GlcNAc transferase C-terminal" evidence="5">
    <location>
        <begin position="190"/>
        <end position="393"/>
    </location>
</feature>
<dbReference type="PANTHER" id="PTHR44998">
    <property type="match status" value="1"/>
</dbReference>
<dbReference type="PANTHER" id="PTHR44998:SF1">
    <property type="entry name" value="UDP-N-ACETYLGLUCOSAMINE--PEPTIDE N-ACETYLGLUCOSAMINYLTRANSFERASE 110 KDA SUBUNIT"/>
    <property type="match status" value="1"/>
</dbReference>
<protein>
    <recommendedName>
        <fullName evidence="5">O-GlcNAc transferase C-terminal domain-containing protein</fullName>
    </recommendedName>
</protein>
<sequence>HLPAEPLHPLVSSSPPPPLRASDPINVAYLSPDLASPSHPLPYLMSSVFSLHSPPHNVTIFSLSPAPPAQRFGAPAHPHVVSLDPSLPPLSLALSIASRSPDVLVDLCGHAGPSLPSEILAHRPAPRIVSYMGFPGEPGDAYLDYQLLDAVVEPERPGKRGVQVLRMPGSYFVTSHKDRAGERRDRGELRRENNLPASGFVFACLSRADKIDPATFLAWCRALSRSPPTSVLWLLSSGPLMEANVRAVFSAPPFSLPPSRLIFAPLVPTASHVSRIAAADVFLDTPAYNAHTVGCDCLSVGVPLLSLLKPEGAERATEDTFLERGPDTDKISGRVGASLLRAVGLDDLMVAGSLREYEDLMVRCAEDERFWGEVAGRVADIDKLELFDTEAWVRAFEGKLREIVS</sequence>
<dbReference type="InterPro" id="IPR029489">
    <property type="entry name" value="OGT/SEC/SPY_C"/>
</dbReference>
<organism evidence="6 7">
    <name type="scientific">Tetraparma gracilis</name>
    <dbReference type="NCBI Taxonomy" id="2962635"/>
    <lineage>
        <taxon>Eukaryota</taxon>
        <taxon>Sar</taxon>
        <taxon>Stramenopiles</taxon>
        <taxon>Ochrophyta</taxon>
        <taxon>Bolidophyceae</taxon>
        <taxon>Parmales</taxon>
        <taxon>Triparmaceae</taxon>
        <taxon>Tetraparma</taxon>
    </lineage>
</organism>
<evidence type="ECO:0000256" key="4">
    <source>
        <dbReference type="ARBA" id="ARBA00022803"/>
    </source>
</evidence>
<dbReference type="EMBL" id="BRYB01002207">
    <property type="protein sequence ID" value="GMI41262.1"/>
    <property type="molecule type" value="Genomic_DNA"/>
</dbReference>
<gene>
    <name evidence="6" type="ORF">TeGR_g12687</name>
</gene>
<keyword evidence="2" id="KW-0808">Transferase</keyword>
<comment type="pathway">
    <text evidence="1">Protein modification; protein glycosylation.</text>
</comment>
<dbReference type="Gene3D" id="3.40.50.11380">
    <property type="match status" value="1"/>
</dbReference>
<keyword evidence="4" id="KW-0802">TPR repeat</keyword>
<evidence type="ECO:0000256" key="2">
    <source>
        <dbReference type="ARBA" id="ARBA00022679"/>
    </source>
</evidence>
<accession>A0ABQ6N5V0</accession>
<evidence type="ECO:0000256" key="1">
    <source>
        <dbReference type="ARBA" id="ARBA00004922"/>
    </source>
</evidence>
<evidence type="ECO:0000313" key="7">
    <source>
        <dbReference type="Proteomes" id="UP001165060"/>
    </source>
</evidence>